<dbReference type="Proteomes" id="UP000821865">
    <property type="component" value="Chromosome 6"/>
</dbReference>
<organism evidence="1 2">
    <name type="scientific">Dermacentor silvarum</name>
    <name type="common">Tick</name>
    <dbReference type="NCBI Taxonomy" id="543639"/>
    <lineage>
        <taxon>Eukaryota</taxon>
        <taxon>Metazoa</taxon>
        <taxon>Ecdysozoa</taxon>
        <taxon>Arthropoda</taxon>
        <taxon>Chelicerata</taxon>
        <taxon>Arachnida</taxon>
        <taxon>Acari</taxon>
        <taxon>Parasitiformes</taxon>
        <taxon>Ixodida</taxon>
        <taxon>Ixodoidea</taxon>
        <taxon>Ixodidae</taxon>
        <taxon>Rhipicephalinae</taxon>
        <taxon>Dermacentor</taxon>
    </lineage>
</organism>
<keyword evidence="2" id="KW-1185">Reference proteome</keyword>
<dbReference type="EMBL" id="CM023475">
    <property type="protein sequence ID" value="KAH7945373.1"/>
    <property type="molecule type" value="Genomic_DNA"/>
</dbReference>
<comment type="caution">
    <text evidence="1">The sequence shown here is derived from an EMBL/GenBank/DDBJ whole genome shotgun (WGS) entry which is preliminary data.</text>
</comment>
<reference evidence="1" key="1">
    <citation type="submission" date="2020-05" db="EMBL/GenBank/DDBJ databases">
        <title>Large-scale comparative analyses of tick genomes elucidate their genetic diversity and vector capacities.</title>
        <authorList>
            <person name="Jia N."/>
            <person name="Wang J."/>
            <person name="Shi W."/>
            <person name="Du L."/>
            <person name="Sun Y."/>
            <person name="Zhan W."/>
            <person name="Jiang J."/>
            <person name="Wang Q."/>
            <person name="Zhang B."/>
            <person name="Ji P."/>
            <person name="Sakyi L.B."/>
            <person name="Cui X."/>
            <person name="Yuan T."/>
            <person name="Jiang B."/>
            <person name="Yang W."/>
            <person name="Lam T.T.-Y."/>
            <person name="Chang Q."/>
            <person name="Ding S."/>
            <person name="Wang X."/>
            <person name="Zhu J."/>
            <person name="Ruan X."/>
            <person name="Zhao L."/>
            <person name="Wei J."/>
            <person name="Que T."/>
            <person name="Du C."/>
            <person name="Cheng J."/>
            <person name="Dai P."/>
            <person name="Han X."/>
            <person name="Huang E."/>
            <person name="Gao Y."/>
            <person name="Liu J."/>
            <person name="Shao H."/>
            <person name="Ye R."/>
            <person name="Li L."/>
            <person name="Wei W."/>
            <person name="Wang X."/>
            <person name="Wang C."/>
            <person name="Yang T."/>
            <person name="Huo Q."/>
            <person name="Li W."/>
            <person name="Guo W."/>
            <person name="Chen H."/>
            <person name="Zhou L."/>
            <person name="Ni X."/>
            <person name="Tian J."/>
            <person name="Zhou Y."/>
            <person name="Sheng Y."/>
            <person name="Liu T."/>
            <person name="Pan Y."/>
            <person name="Xia L."/>
            <person name="Li J."/>
            <person name="Zhao F."/>
            <person name="Cao W."/>
        </authorList>
    </citation>
    <scope>NUCLEOTIDE SEQUENCE</scope>
    <source>
        <strain evidence="1">Dsil-2018</strain>
    </source>
</reference>
<evidence type="ECO:0000313" key="1">
    <source>
        <dbReference type="EMBL" id="KAH7945373.1"/>
    </source>
</evidence>
<protein>
    <submittedName>
        <fullName evidence="1">Uncharacterized protein</fullName>
    </submittedName>
</protein>
<name>A0ACB8CK71_DERSI</name>
<proteinExistence type="predicted"/>
<gene>
    <name evidence="1" type="ORF">HPB49_010179</name>
</gene>
<evidence type="ECO:0000313" key="2">
    <source>
        <dbReference type="Proteomes" id="UP000821865"/>
    </source>
</evidence>
<accession>A0ACB8CK71</accession>
<sequence length="259" mass="27724">MASSEGRPEEASSRSGGGGGCGTHDGSDNADETSSMGESPMCRICFRGSRAGSLLSPCNCKGTIGLVHKECLEEWLSRRNTDECNICSYQFKVERTPKSIWDWLRDPSSRPNRWYILVDMSLSLFGGVMLLVSAWLSAVEMISGISSVLGCVLICIIVVLAGLICIADIYLMVRHHHQALVQWRQNNWGVRLVLPTGVTESAVPSETRGPPPPPPPSEPPSMPLNSTGTAAATAPAANTTTTTAPPQQQDSTATENPVV</sequence>